<reference evidence="4" key="1">
    <citation type="journal article" date="2019" name="Int. J. Syst. Evol. Microbiol.">
        <title>The Global Catalogue of Microorganisms (GCM) 10K type strain sequencing project: providing services to taxonomists for standard genome sequencing and annotation.</title>
        <authorList>
            <consortium name="The Broad Institute Genomics Platform"/>
            <consortium name="The Broad Institute Genome Sequencing Center for Infectious Disease"/>
            <person name="Wu L."/>
            <person name="Ma J."/>
        </authorList>
    </citation>
    <scope>NUCLEOTIDE SEQUENCE [LARGE SCALE GENOMIC DNA]</scope>
    <source>
        <strain evidence="4">TBRC 7912</strain>
    </source>
</reference>
<dbReference type="RefSeq" id="WP_352013517.1">
    <property type="nucleotide sequence ID" value="NZ_JBHSBC010000011.1"/>
</dbReference>
<protein>
    <submittedName>
        <fullName evidence="3">PadR family transcriptional regulator</fullName>
    </submittedName>
</protein>
<gene>
    <name evidence="3" type="ORF">ACFOYY_11500</name>
</gene>
<dbReference type="PANTHER" id="PTHR33169">
    <property type="entry name" value="PADR-FAMILY TRANSCRIPTIONAL REGULATOR"/>
    <property type="match status" value="1"/>
</dbReference>
<dbReference type="InterPro" id="IPR036390">
    <property type="entry name" value="WH_DNA-bd_sf"/>
</dbReference>
<dbReference type="InterPro" id="IPR036388">
    <property type="entry name" value="WH-like_DNA-bd_sf"/>
</dbReference>
<organism evidence="3 4">
    <name type="scientific">Streptosporangium jomthongense</name>
    <dbReference type="NCBI Taxonomy" id="1193683"/>
    <lineage>
        <taxon>Bacteria</taxon>
        <taxon>Bacillati</taxon>
        <taxon>Actinomycetota</taxon>
        <taxon>Actinomycetes</taxon>
        <taxon>Streptosporangiales</taxon>
        <taxon>Streptosporangiaceae</taxon>
        <taxon>Streptosporangium</taxon>
    </lineage>
</organism>
<dbReference type="InterPro" id="IPR052509">
    <property type="entry name" value="Metal_resp_DNA-bind_regulator"/>
</dbReference>
<comment type="caution">
    <text evidence="3">The sequence shown here is derived from an EMBL/GenBank/DDBJ whole genome shotgun (WGS) entry which is preliminary data.</text>
</comment>
<sequence length="209" mass="22888">MHYGGVMARGPDLVGLTVLALLSVRPGHPYELHRMILDTHKDYVTGLPRSLYHAIDRLAGEELIVPAETSRQGRRPERTVYRLTEEGRAELTTRLRRLLEEPGPDTRTLNAALSLIGGLSAREAERALLTRAAALESAVFACDAYLRNLRESGLPPVLTLELECERALRGAELDWVRGVLERLASGELAWPDHTGPGTAGGTHEQGSTV</sequence>
<keyword evidence="4" id="KW-1185">Reference proteome</keyword>
<dbReference type="EMBL" id="JBHSBC010000011">
    <property type="protein sequence ID" value="MFC3980751.1"/>
    <property type="molecule type" value="Genomic_DNA"/>
</dbReference>
<dbReference type="InterPro" id="IPR005149">
    <property type="entry name" value="Tscrpt_reg_PadR_N"/>
</dbReference>
<dbReference type="PANTHER" id="PTHR33169:SF27">
    <property type="entry name" value="TRANSCRIPTIONAL REGULATOR PADR FAMILY PROTEIN"/>
    <property type="match status" value="1"/>
</dbReference>
<feature type="domain" description="Transcription regulator PadR N-terminal" evidence="2">
    <location>
        <begin position="18"/>
        <end position="92"/>
    </location>
</feature>
<dbReference type="SUPFAM" id="SSF46785">
    <property type="entry name" value="Winged helix' DNA-binding domain"/>
    <property type="match status" value="1"/>
</dbReference>
<accession>A0ABV8EYK7</accession>
<feature type="region of interest" description="Disordered" evidence="1">
    <location>
        <begin position="190"/>
        <end position="209"/>
    </location>
</feature>
<dbReference type="Pfam" id="PF03551">
    <property type="entry name" value="PadR"/>
    <property type="match status" value="1"/>
</dbReference>
<evidence type="ECO:0000256" key="1">
    <source>
        <dbReference type="SAM" id="MobiDB-lite"/>
    </source>
</evidence>
<evidence type="ECO:0000313" key="4">
    <source>
        <dbReference type="Proteomes" id="UP001595698"/>
    </source>
</evidence>
<dbReference type="Gene3D" id="1.10.10.10">
    <property type="entry name" value="Winged helix-like DNA-binding domain superfamily/Winged helix DNA-binding domain"/>
    <property type="match status" value="1"/>
</dbReference>
<dbReference type="Proteomes" id="UP001595698">
    <property type="component" value="Unassembled WGS sequence"/>
</dbReference>
<name>A0ABV8EYK7_9ACTN</name>
<proteinExistence type="predicted"/>
<evidence type="ECO:0000259" key="2">
    <source>
        <dbReference type="Pfam" id="PF03551"/>
    </source>
</evidence>
<evidence type="ECO:0000313" key="3">
    <source>
        <dbReference type="EMBL" id="MFC3980751.1"/>
    </source>
</evidence>